<dbReference type="Gene3D" id="3.30.1330.60">
    <property type="entry name" value="OmpA-like domain"/>
    <property type="match status" value="1"/>
</dbReference>
<organism evidence="2 3">
    <name type="scientific">Rhodovibrio sodomensis</name>
    <dbReference type="NCBI Taxonomy" id="1088"/>
    <lineage>
        <taxon>Bacteria</taxon>
        <taxon>Pseudomonadati</taxon>
        <taxon>Pseudomonadota</taxon>
        <taxon>Alphaproteobacteria</taxon>
        <taxon>Rhodospirillales</taxon>
        <taxon>Rhodovibrionaceae</taxon>
        <taxon>Rhodovibrio</taxon>
    </lineage>
</organism>
<protein>
    <recommendedName>
        <fullName evidence="4">Motility protein B-like N-terminal domain-containing protein</fullName>
    </recommendedName>
</protein>
<evidence type="ECO:0008006" key="4">
    <source>
        <dbReference type="Google" id="ProtNLM"/>
    </source>
</evidence>
<evidence type="ECO:0000313" key="2">
    <source>
        <dbReference type="EMBL" id="MBK1670061.1"/>
    </source>
</evidence>
<evidence type="ECO:0000256" key="1">
    <source>
        <dbReference type="SAM" id="Phobius"/>
    </source>
</evidence>
<feature type="transmembrane region" description="Helical" evidence="1">
    <location>
        <begin position="20"/>
        <end position="39"/>
    </location>
</feature>
<sequence>MTLASRLATSTRSGPNANIVAMLSLKLLLLAFFILLTTISDYEEERSRAVMYSVAVTFAGGMPASEGRPVPDAGVGALEKQASLSEQIRALFKQTLPLVEVETAADGRVLRLEVRAADLFDMGQAELRPQRRILLRRLANALTDPRRGPALYTVDVLHAVPPGDGAAATRLPASRSGTIVRGLTALGVPSDRLSTGLWPTRGNPGRIAFEITLPMKELPPNPLATDTGGDAQ</sequence>
<gene>
    <name evidence="2" type="ORF">CKO28_18665</name>
</gene>
<keyword evidence="1" id="KW-0472">Membrane</keyword>
<keyword evidence="1" id="KW-1133">Transmembrane helix</keyword>
<dbReference type="Proteomes" id="UP001296873">
    <property type="component" value="Unassembled WGS sequence"/>
</dbReference>
<keyword evidence="3" id="KW-1185">Reference proteome</keyword>
<name>A0ABS1DJ83_9PROT</name>
<dbReference type="RefSeq" id="WP_200342407.1">
    <property type="nucleotide sequence ID" value="NZ_NRRL01000073.1"/>
</dbReference>
<dbReference type="InterPro" id="IPR036737">
    <property type="entry name" value="OmpA-like_sf"/>
</dbReference>
<reference evidence="2 3" key="1">
    <citation type="journal article" date="2020" name="Microorganisms">
        <title>Osmotic Adaptation and Compatible Solute Biosynthesis of Phototrophic Bacteria as Revealed from Genome Analyses.</title>
        <authorList>
            <person name="Imhoff J.F."/>
            <person name="Rahn T."/>
            <person name="Kunzel S."/>
            <person name="Keller A."/>
            <person name="Neulinger S.C."/>
        </authorList>
    </citation>
    <scope>NUCLEOTIDE SEQUENCE [LARGE SCALE GENOMIC DNA]</scope>
    <source>
        <strain evidence="2 3">DSM 9895</strain>
    </source>
</reference>
<proteinExistence type="predicted"/>
<comment type="caution">
    <text evidence="2">The sequence shown here is derived from an EMBL/GenBank/DDBJ whole genome shotgun (WGS) entry which is preliminary data.</text>
</comment>
<evidence type="ECO:0000313" key="3">
    <source>
        <dbReference type="Proteomes" id="UP001296873"/>
    </source>
</evidence>
<accession>A0ABS1DJ83</accession>
<dbReference type="EMBL" id="NRRL01000073">
    <property type="protein sequence ID" value="MBK1670061.1"/>
    <property type="molecule type" value="Genomic_DNA"/>
</dbReference>
<keyword evidence="1" id="KW-0812">Transmembrane</keyword>